<protein>
    <submittedName>
        <fullName evidence="1">Uncharacterized protein</fullName>
    </submittedName>
</protein>
<organism evidence="1 2">
    <name type="scientific">Flavonifractor plautii</name>
    <name type="common">Fusobacterium plautii</name>
    <dbReference type="NCBI Taxonomy" id="292800"/>
    <lineage>
        <taxon>Bacteria</taxon>
        <taxon>Bacillati</taxon>
        <taxon>Bacillota</taxon>
        <taxon>Clostridia</taxon>
        <taxon>Eubacteriales</taxon>
        <taxon>Oscillospiraceae</taxon>
        <taxon>Flavonifractor</taxon>
    </lineage>
</organism>
<accession>A0A174MWP1</accession>
<dbReference type="Proteomes" id="UP000095746">
    <property type="component" value="Unassembled WGS sequence"/>
</dbReference>
<name>A0A174MWP1_FLAPL</name>
<proteinExistence type="predicted"/>
<evidence type="ECO:0000313" key="2">
    <source>
        <dbReference type="Proteomes" id="UP000095746"/>
    </source>
</evidence>
<evidence type="ECO:0000313" key="1">
    <source>
        <dbReference type="EMBL" id="CUP40804.1"/>
    </source>
</evidence>
<gene>
    <name evidence="1" type="ORF">ERS852411_03096</name>
</gene>
<reference evidence="1 2" key="1">
    <citation type="submission" date="2015-09" db="EMBL/GenBank/DDBJ databases">
        <authorList>
            <consortium name="Pathogen Informatics"/>
        </authorList>
    </citation>
    <scope>NUCLEOTIDE SEQUENCE [LARGE SCALE GENOMIC DNA]</scope>
    <source>
        <strain evidence="1 2">2789STDY5608854</strain>
    </source>
</reference>
<dbReference type="EMBL" id="CYZT01000346">
    <property type="protein sequence ID" value="CUP40804.1"/>
    <property type="molecule type" value="Genomic_DNA"/>
</dbReference>
<dbReference type="AlphaFoldDB" id="A0A174MWP1"/>
<sequence>MNEAHRVAHVGLQRRAVAHQLVKQRLWLQQRLVVEVLQQDVFQGTDVLQLTHEPLLIIEVGHLNPDFGILVGIEGCDARLGGAESSPRQALLLIAVQQHMIAHQKLGALIHDDMGGGHTAVGQMLQLGQKLLHVQGHTVADDVGGMRVKDTRGQLVERKFAVVTDDGVPGVGPALKADDHIGRLGQEIGDLSLALVAPVCANDCFDHSSFLLPRGFAHWPFPARNRPGGRLYL</sequence>